<dbReference type="InterPro" id="IPR036079">
    <property type="entry name" value="ATPase_csu/dsu_sf"/>
</dbReference>
<dbReference type="PANTHER" id="PTHR38682:SF1">
    <property type="entry name" value="V-TYPE ATP SYNTHASE SUBUNIT C"/>
    <property type="match status" value="1"/>
</dbReference>
<reference evidence="3" key="1">
    <citation type="journal article" date="2015" name="Nature">
        <title>Complex archaea that bridge the gap between prokaryotes and eukaryotes.</title>
        <authorList>
            <person name="Spang A."/>
            <person name="Saw J.H."/>
            <person name="Jorgensen S.L."/>
            <person name="Zaremba-Niedzwiedzka K."/>
            <person name="Martijn J."/>
            <person name="Lind A.E."/>
            <person name="van Eijk R."/>
            <person name="Schleper C."/>
            <person name="Guy L."/>
            <person name="Ettema T.J."/>
        </authorList>
    </citation>
    <scope>NUCLEOTIDE SEQUENCE</scope>
</reference>
<organism evidence="3">
    <name type="scientific">marine sediment metagenome</name>
    <dbReference type="NCBI Taxonomy" id="412755"/>
    <lineage>
        <taxon>unclassified sequences</taxon>
        <taxon>metagenomes</taxon>
        <taxon>ecological metagenomes</taxon>
    </lineage>
</organism>
<evidence type="ECO:0000313" key="3">
    <source>
        <dbReference type="EMBL" id="KKL48086.1"/>
    </source>
</evidence>
<evidence type="ECO:0000256" key="1">
    <source>
        <dbReference type="ARBA" id="ARBA00022448"/>
    </source>
</evidence>
<evidence type="ECO:0000256" key="2">
    <source>
        <dbReference type="ARBA" id="ARBA00023065"/>
    </source>
</evidence>
<dbReference type="InterPro" id="IPR002843">
    <property type="entry name" value="ATPase_V0-cplx_csu/dsu"/>
</dbReference>
<protein>
    <submittedName>
        <fullName evidence="3">Uncharacterized protein</fullName>
    </submittedName>
</protein>
<sequence>MNSMSVVVNSYAFTYIKIVFLKQLIMDDFTLQKLKQVKTIKQFIEFIRMYYPGLNYDAYTIEDIEVALNETYIKLIGKIISYTPVNMKRFLRNYLIKYEIRNIKKVILGTILEMNQEEKLSMVNQTAEEYLGNIGFIKGLTEIMSLDEIQLYMKDTKYSRAIREGLLYFRNNNEVFVLEAFLDQLYYEILKKEVRMLNKKEKKMISLYVKYTTEIYNLNTLYRGIINKIDRKL</sequence>
<dbReference type="PANTHER" id="PTHR38682">
    <property type="entry name" value="V-TYPE ATP SYNTHASE SUBUNIT C"/>
    <property type="match status" value="1"/>
</dbReference>
<keyword evidence="1" id="KW-0813">Transport</keyword>
<comment type="caution">
    <text evidence="3">The sequence shown here is derived from an EMBL/GenBank/DDBJ whole genome shotgun (WGS) entry which is preliminary data.</text>
</comment>
<dbReference type="Gene3D" id="1.10.132.50">
    <property type="entry name" value="ATP synthase (C/AC39) subunit, domain 3"/>
    <property type="match status" value="2"/>
</dbReference>
<dbReference type="Pfam" id="PF01992">
    <property type="entry name" value="vATP-synt_AC39"/>
    <property type="match status" value="1"/>
</dbReference>
<proteinExistence type="predicted"/>
<dbReference type="GO" id="GO:0046961">
    <property type="term" value="F:proton-transporting ATPase activity, rotational mechanism"/>
    <property type="evidence" value="ECO:0007669"/>
    <property type="project" value="InterPro"/>
</dbReference>
<dbReference type="SUPFAM" id="SSF103486">
    <property type="entry name" value="V-type ATP synthase subunit C"/>
    <property type="match status" value="1"/>
</dbReference>
<accession>A0A0F9D2Y8</accession>
<dbReference type="InterPro" id="IPR050873">
    <property type="entry name" value="V-ATPase_V0D/AC39_subunit"/>
</dbReference>
<name>A0A0F9D2Y8_9ZZZZ</name>
<feature type="non-terminal residue" evidence="3">
    <location>
        <position position="233"/>
    </location>
</feature>
<dbReference type="InterPro" id="IPR044911">
    <property type="entry name" value="V-type_ATPase_csu/dsu_dom_3"/>
</dbReference>
<gene>
    <name evidence="3" type="ORF">LCGC14_2329030</name>
</gene>
<keyword evidence="2" id="KW-0406">Ion transport</keyword>
<dbReference type="EMBL" id="LAZR01033433">
    <property type="protein sequence ID" value="KKL48086.1"/>
    <property type="molecule type" value="Genomic_DNA"/>
</dbReference>
<dbReference type="AlphaFoldDB" id="A0A0F9D2Y8"/>